<dbReference type="AlphaFoldDB" id="A0A8X6F448"/>
<comment type="caution">
    <text evidence="1">The sequence shown here is derived from an EMBL/GenBank/DDBJ whole genome shotgun (WGS) entry which is preliminary data.</text>
</comment>
<protein>
    <submittedName>
        <fullName evidence="1">Uncharacterized protein</fullName>
    </submittedName>
</protein>
<evidence type="ECO:0000313" key="2">
    <source>
        <dbReference type="Proteomes" id="UP000887116"/>
    </source>
</evidence>
<dbReference type="Proteomes" id="UP000887116">
    <property type="component" value="Unassembled WGS sequence"/>
</dbReference>
<dbReference type="EMBL" id="BMAO01030610">
    <property type="protein sequence ID" value="GFQ69116.1"/>
    <property type="molecule type" value="Genomic_DNA"/>
</dbReference>
<sequence>MPFKRNIQSQSSIITYKSNHPQALRLERFPPQRGMIKFGIQKTPKYPSFAKVDFLPLLWIARKRNLNTYLPRLKCRERSMRRQLGNVLSARIPVWPQIRRESYRTREKGHHVVYINGGFFPPLPEKLIQKDVTKRHEKSEEI</sequence>
<gene>
    <name evidence="1" type="ORF">TNCT_169281</name>
</gene>
<reference evidence="1" key="1">
    <citation type="submission" date="2020-07" db="EMBL/GenBank/DDBJ databases">
        <title>Multicomponent nature underlies the extraordinary mechanical properties of spider dragline silk.</title>
        <authorList>
            <person name="Kono N."/>
            <person name="Nakamura H."/>
            <person name="Mori M."/>
            <person name="Yoshida Y."/>
            <person name="Ohtoshi R."/>
            <person name="Malay A.D."/>
            <person name="Moran D.A.P."/>
            <person name="Tomita M."/>
            <person name="Numata K."/>
            <person name="Arakawa K."/>
        </authorList>
    </citation>
    <scope>NUCLEOTIDE SEQUENCE</scope>
</reference>
<proteinExistence type="predicted"/>
<evidence type="ECO:0000313" key="1">
    <source>
        <dbReference type="EMBL" id="GFQ69116.1"/>
    </source>
</evidence>
<accession>A0A8X6F448</accession>
<keyword evidence="2" id="KW-1185">Reference proteome</keyword>
<name>A0A8X6F448_TRICU</name>
<organism evidence="1 2">
    <name type="scientific">Trichonephila clavata</name>
    <name type="common">Joro spider</name>
    <name type="synonym">Nephila clavata</name>
    <dbReference type="NCBI Taxonomy" id="2740835"/>
    <lineage>
        <taxon>Eukaryota</taxon>
        <taxon>Metazoa</taxon>
        <taxon>Ecdysozoa</taxon>
        <taxon>Arthropoda</taxon>
        <taxon>Chelicerata</taxon>
        <taxon>Arachnida</taxon>
        <taxon>Araneae</taxon>
        <taxon>Araneomorphae</taxon>
        <taxon>Entelegynae</taxon>
        <taxon>Araneoidea</taxon>
        <taxon>Nephilidae</taxon>
        <taxon>Trichonephila</taxon>
    </lineage>
</organism>